<dbReference type="InterPro" id="IPR036890">
    <property type="entry name" value="HATPase_C_sf"/>
</dbReference>
<evidence type="ECO:0000313" key="2">
    <source>
        <dbReference type="EMBL" id="MFL9464118.1"/>
    </source>
</evidence>
<dbReference type="SMART" id="SM00387">
    <property type="entry name" value="HATPase_c"/>
    <property type="match status" value="1"/>
</dbReference>
<proteinExistence type="predicted"/>
<dbReference type="SUPFAM" id="SSF55874">
    <property type="entry name" value="ATPase domain of HSP90 chaperone/DNA topoisomerase II/histidine kinase"/>
    <property type="match status" value="1"/>
</dbReference>
<comment type="caution">
    <text evidence="2">The sequence shown here is derived from an EMBL/GenBank/DDBJ whole genome shotgun (WGS) entry which is preliminary data.</text>
</comment>
<dbReference type="InterPro" id="IPR003594">
    <property type="entry name" value="HATPase_dom"/>
</dbReference>
<accession>A0ABW8WSS2</accession>
<feature type="domain" description="Histidine kinase/HSP90-like ATPase" evidence="1">
    <location>
        <begin position="50"/>
        <end position="148"/>
    </location>
</feature>
<evidence type="ECO:0000313" key="3">
    <source>
        <dbReference type="Proteomes" id="UP001628874"/>
    </source>
</evidence>
<name>A0ABW8WSS2_9CYAN</name>
<protein>
    <submittedName>
        <fullName evidence="2">Anti-sigma regulatory factor</fullName>
    </submittedName>
</protein>
<dbReference type="Proteomes" id="UP001628874">
    <property type="component" value="Unassembled WGS sequence"/>
</dbReference>
<organism evidence="2 3">
    <name type="scientific">Scytonema tolypothrichoides VB-61278_2</name>
    <dbReference type="NCBI Taxonomy" id="3232314"/>
    <lineage>
        <taxon>Bacteria</taxon>
        <taxon>Bacillati</taxon>
        <taxon>Cyanobacteriota</taxon>
        <taxon>Cyanophyceae</taxon>
        <taxon>Nostocales</taxon>
        <taxon>Scytonemataceae</taxon>
        <taxon>Scytonema</taxon>
    </lineage>
</organism>
<sequence>MKPQISSLPPNAVQMTMEKTETIEIQSSTDIVLVRQAVRQMSVEIGFSLVDQTKFVTAASELARNTLEYGGGGTVKLETLQEGRRRGLRLTFEDRGPGIADIDLALKDGFTTGSGLGMGLGGAKRLASEFEIQSVVGEGTRVTIVRWK</sequence>
<dbReference type="Pfam" id="PF02518">
    <property type="entry name" value="HATPase_c"/>
    <property type="match status" value="1"/>
</dbReference>
<gene>
    <name evidence="2" type="ORF">AB0759_26265</name>
</gene>
<evidence type="ECO:0000259" key="1">
    <source>
        <dbReference type="SMART" id="SM00387"/>
    </source>
</evidence>
<keyword evidence="3" id="KW-1185">Reference proteome</keyword>
<dbReference type="EMBL" id="JBFQGM010000011">
    <property type="protein sequence ID" value="MFL9464118.1"/>
    <property type="molecule type" value="Genomic_DNA"/>
</dbReference>
<dbReference type="CDD" id="cd16934">
    <property type="entry name" value="HATPase_RsbT-like"/>
    <property type="match status" value="1"/>
</dbReference>
<dbReference type="Gene3D" id="3.30.565.10">
    <property type="entry name" value="Histidine kinase-like ATPase, C-terminal domain"/>
    <property type="match status" value="1"/>
</dbReference>
<reference evidence="2 3" key="1">
    <citation type="submission" date="2024-07" db="EMBL/GenBank/DDBJ databases">
        <authorList>
            <person name="Tripathy S."/>
        </authorList>
    </citation>
    <scope>NUCLEOTIDE SEQUENCE [LARGE SCALE GENOMIC DNA]</scope>
    <source>
        <strain evidence="2 3">VB-61278_2</strain>
    </source>
</reference>